<gene>
    <name evidence="1" type="ORF">SAMN04490205_4066</name>
</gene>
<reference evidence="1 2" key="1">
    <citation type="submission" date="2016-10" db="EMBL/GenBank/DDBJ databases">
        <authorList>
            <person name="Varghese N."/>
            <person name="Submissions S."/>
        </authorList>
    </citation>
    <scope>NUCLEOTIDE SEQUENCE [LARGE SCALE GENOMIC DNA]</scope>
    <source>
        <strain evidence="1 2">BS3111</strain>
    </source>
</reference>
<proteinExistence type="predicted"/>
<evidence type="ECO:0008006" key="3">
    <source>
        <dbReference type="Google" id="ProtNLM"/>
    </source>
</evidence>
<name>A0ABY0UMK0_9PSED</name>
<dbReference type="Proteomes" id="UP000183126">
    <property type="component" value="Chromosome I"/>
</dbReference>
<evidence type="ECO:0000313" key="1">
    <source>
        <dbReference type="EMBL" id="SDS91254.1"/>
    </source>
</evidence>
<evidence type="ECO:0000313" key="2">
    <source>
        <dbReference type="Proteomes" id="UP000183126"/>
    </source>
</evidence>
<keyword evidence="2" id="KW-1185">Reference proteome</keyword>
<dbReference type="EMBL" id="LT629760">
    <property type="protein sequence ID" value="SDS91254.1"/>
    <property type="molecule type" value="Genomic_DNA"/>
</dbReference>
<accession>A0ABY0UMK0</accession>
<organism evidence="1 2">
    <name type="scientific">Pseudomonas trivialis</name>
    <dbReference type="NCBI Taxonomy" id="200450"/>
    <lineage>
        <taxon>Bacteria</taxon>
        <taxon>Pseudomonadati</taxon>
        <taxon>Pseudomonadota</taxon>
        <taxon>Gammaproteobacteria</taxon>
        <taxon>Pseudomonadales</taxon>
        <taxon>Pseudomonadaceae</taxon>
        <taxon>Pseudomonas</taxon>
    </lineage>
</organism>
<protein>
    <recommendedName>
        <fullName evidence="3">Transposase</fullName>
    </recommendedName>
</protein>
<sequence length="31" mass="3568">MKRFIQGEHRGQGTLLPESLDDYVSDANRYA</sequence>